<keyword evidence="3" id="KW-1185">Reference proteome</keyword>
<evidence type="ECO:0000256" key="1">
    <source>
        <dbReference type="SAM" id="Phobius"/>
    </source>
</evidence>
<dbReference type="GeneID" id="14894161"/>
<feature type="non-terminal residue" evidence="2">
    <location>
        <position position="1"/>
    </location>
</feature>
<dbReference type="OrthoDB" id="10557879at2759"/>
<dbReference type="Proteomes" id="UP000014680">
    <property type="component" value="Unassembled WGS sequence"/>
</dbReference>
<gene>
    <name evidence="2" type="ORF">EIN_431190</name>
</gene>
<keyword evidence="1" id="KW-0472">Membrane</keyword>
<organism evidence="2 3">
    <name type="scientific">Entamoeba invadens IP1</name>
    <dbReference type="NCBI Taxonomy" id="370355"/>
    <lineage>
        <taxon>Eukaryota</taxon>
        <taxon>Amoebozoa</taxon>
        <taxon>Evosea</taxon>
        <taxon>Archamoebae</taxon>
        <taxon>Mastigamoebida</taxon>
        <taxon>Entamoebidae</taxon>
        <taxon>Entamoeba</taxon>
    </lineage>
</organism>
<evidence type="ECO:0000313" key="3">
    <source>
        <dbReference type="Proteomes" id="UP000014680"/>
    </source>
</evidence>
<keyword evidence="1" id="KW-1133">Transmembrane helix</keyword>
<dbReference type="RefSeq" id="XP_004262054.1">
    <property type="nucleotide sequence ID" value="XM_004262006.1"/>
</dbReference>
<dbReference type="KEGG" id="eiv:EIN_431190"/>
<dbReference type="AlphaFoldDB" id="A0A0A1UFJ0"/>
<accession>A0A0A1UFJ0</accession>
<protein>
    <submittedName>
        <fullName evidence="2">Uncharacterized protein</fullName>
    </submittedName>
</protein>
<dbReference type="VEuPathDB" id="AmoebaDB:EIN_431190"/>
<proteinExistence type="predicted"/>
<feature type="transmembrane region" description="Helical" evidence="1">
    <location>
        <begin position="440"/>
        <end position="466"/>
    </location>
</feature>
<keyword evidence="1" id="KW-0812">Transmembrane</keyword>
<sequence>NCERFVCNVIGQRKVYKTEAEAKAACPQLVSKCAIQQQGCGLGDNVDLSSENGLKSVGDSYRRHVEVYDKNASWCALKKGINLNTINVFKDDEYECLSQVVGCADYLSPEFGDCDEASLLSNVFMFNERVLPTSQVYRLKRATASTNAIFNEYTLKPGYKQYTDSYATRIVLDSFKDKVSVFFKYFNREISAFVSDCIMEGAADHTSLISGTFPLTIKTLSRDKSIDYEFITLAQNTHVADDLVVFEFDRCYACGSSVVVGITEKAIKLNGAQSPLGNWWDDKTNVVKDNLGFEIPVFFNDSIGGLDENFVIGYMVGDGLEILSLENPDNVDVYIGISEFSTVDFTQTDKFSMNDLLIIRNTTVNGKLSYWAEPLYLTCVLTSTDENKLVFDFKNTYSLCKIPPEVLKTITPTDTLFPIYRLPKNQIVKNYPEEGKASKIVTIVVPSVVGLIVICVLFIGTIVFIVRYRKMKGREMLKEYSEFELSSLGGPLIQYD</sequence>
<evidence type="ECO:0000313" key="2">
    <source>
        <dbReference type="EMBL" id="ELP95283.1"/>
    </source>
</evidence>
<dbReference type="EMBL" id="KB206168">
    <property type="protein sequence ID" value="ELP95283.1"/>
    <property type="molecule type" value="Genomic_DNA"/>
</dbReference>
<reference evidence="2 3" key="1">
    <citation type="submission" date="2012-10" db="EMBL/GenBank/DDBJ databases">
        <authorList>
            <person name="Zafar N."/>
            <person name="Inman J."/>
            <person name="Hall N."/>
            <person name="Lorenzi H."/>
            <person name="Caler E."/>
        </authorList>
    </citation>
    <scope>NUCLEOTIDE SEQUENCE [LARGE SCALE GENOMIC DNA]</scope>
    <source>
        <strain evidence="2 3">IP1</strain>
    </source>
</reference>
<name>A0A0A1UFJ0_ENTIV</name>